<reference evidence="2" key="1">
    <citation type="submission" date="2021-03" db="EMBL/GenBank/DDBJ databases">
        <title>Comparative genomics and phylogenomic investigation of the class Geoglossomycetes provide insights into ecological specialization and systematics.</title>
        <authorList>
            <person name="Melie T."/>
            <person name="Pirro S."/>
            <person name="Miller A.N."/>
            <person name="Quandt A."/>
        </authorList>
    </citation>
    <scope>NUCLEOTIDE SEQUENCE</scope>
    <source>
        <strain evidence="2">GBOQ0MN5Z8</strain>
    </source>
</reference>
<evidence type="ECO:0000313" key="2">
    <source>
        <dbReference type="EMBL" id="KAH0535946.1"/>
    </source>
</evidence>
<evidence type="ECO:0000256" key="1">
    <source>
        <dbReference type="SAM" id="Phobius"/>
    </source>
</evidence>
<feature type="transmembrane region" description="Helical" evidence="1">
    <location>
        <begin position="43"/>
        <end position="66"/>
    </location>
</feature>
<dbReference type="EMBL" id="JAGHQL010000253">
    <property type="protein sequence ID" value="KAH0535946.1"/>
    <property type="molecule type" value="Genomic_DNA"/>
</dbReference>
<protein>
    <recommendedName>
        <fullName evidence="4">Transmembrane protein</fullName>
    </recommendedName>
</protein>
<accession>A0A9P8I223</accession>
<name>A0A9P8I223_9PEZI</name>
<evidence type="ECO:0008006" key="4">
    <source>
        <dbReference type="Google" id="ProtNLM"/>
    </source>
</evidence>
<gene>
    <name evidence="2" type="ORF">FGG08_007157</name>
</gene>
<proteinExistence type="predicted"/>
<keyword evidence="3" id="KW-1185">Reference proteome</keyword>
<sequence length="276" mass="29663">MPNVIPPSTTVTSAVTSTGIQASSSTPAFKGATSSTTRLPTRAIAGLSIAITVFVVSAIVCLIVIIRRKRAQRALSTIDSPSILDIRQLPIVELGLSGGNRNEGIRDTRAEIDTPSVINTRQPSAAELGSSGRSGSKSIHNTAVEIDTPSVINVRQPPVAELGLSRWNGSEGIHDTTERENPSARLNHRPLLRKELPVQSPGLNRTVEPSCDPEVYLAPQLPPTLSQQTRQALVDELREVEAEEARLLELGRVSRRKRELQEQLGSRPCGTALDVG</sequence>
<organism evidence="2 3">
    <name type="scientific">Glutinoglossum americanum</name>
    <dbReference type="NCBI Taxonomy" id="1670608"/>
    <lineage>
        <taxon>Eukaryota</taxon>
        <taxon>Fungi</taxon>
        <taxon>Dikarya</taxon>
        <taxon>Ascomycota</taxon>
        <taxon>Pezizomycotina</taxon>
        <taxon>Geoglossomycetes</taxon>
        <taxon>Geoglossales</taxon>
        <taxon>Geoglossaceae</taxon>
        <taxon>Glutinoglossum</taxon>
    </lineage>
</organism>
<comment type="caution">
    <text evidence="2">The sequence shown here is derived from an EMBL/GenBank/DDBJ whole genome shotgun (WGS) entry which is preliminary data.</text>
</comment>
<keyword evidence="1" id="KW-1133">Transmembrane helix</keyword>
<keyword evidence="1" id="KW-0472">Membrane</keyword>
<evidence type="ECO:0000313" key="3">
    <source>
        <dbReference type="Proteomes" id="UP000698800"/>
    </source>
</evidence>
<dbReference type="AlphaFoldDB" id="A0A9P8I223"/>
<dbReference type="Proteomes" id="UP000698800">
    <property type="component" value="Unassembled WGS sequence"/>
</dbReference>
<keyword evidence="1" id="KW-0812">Transmembrane</keyword>